<feature type="active site" description="Charge relay system" evidence="5">
    <location>
        <position position="291"/>
    </location>
</feature>
<keyword evidence="6" id="KW-0472">Membrane</keyword>
<dbReference type="InterPro" id="IPR015500">
    <property type="entry name" value="Peptidase_S8_subtilisin-rel"/>
</dbReference>
<keyword evidence="2 5" id="KW-0645">Protease</keyword>
<dbReference type="Pfam" id="PF00082">
    <property type="entry name" value="Peptidase_S8"/>
    <property type="match status" value="1"/>
</dbReference>
<reference evidence="9" key="1">
    <citation type="journal article" date="2019" name="Int. J. Syst. Evol. Microbiol.">
        <title>The Global Catalogue of Microorganisms (GCM) 10K type strain sequencing project: providing services to taxonomists for standard genome sequencing and annotation.</title>
        <authorList>
            <consortium name="The Broad Institute Genomics Platform"/>
            <consortium name="The Broad Institute Genome Sequencing Center for Infectious Disease"/>
            <person name="Wu L."/>
            <person name="Ma J."/>
        </authorList>
    </citation>
    <scope>NUCLEOTIDE SEQUENCE [LARGE SCALE GENOMIC DNA]</scope>
    <source>
        <strain evidence="9">CGMCC 4.7177</strain>
    </source>
</reference>
<dbReference type="EMBL" id="JBHSFK010000075">
    <property type="protein sequence ID" value="MFC4508308.1"/>
    <property type="molecule type" value="Genomic_DNA"/>
</dbReference>
<dbReference type="PROSITE" id="PS51892">
    <property type="entry name" value="SUBTILASE"/>
    <property type="match status" value="1"/>
</dbReference>
<keyword evidence="9" id="KW-1185">Reference proteome</keyword>
<keyword evidence="3 5" id="KW-0378">Hydrolase</keyword>
<proteinExistence type="inferred from homology"/>
<dbReference type="Proteomes" id="UP001595839">
    <property type="component" value="Unassembled WGS sequence"/>
</dbReference>
<feature type="active site" description="Charge relay system" evidence="5">
    <location>
        <position position="100"/>
    </location>
</feature>
<dbReference type="InterPro" id="IPR000209">
    <property type="entry name" value="Peptidase_S8/S53_dom"/>
</dbReference>
<keyword evidence="6" id="KW-0812">Transmembrane</keyword>
<evidence type="ECO:0000313" key="9">
    <source>
        <dbReference type="Proteomes" id="UP001595839"/>
    </source>
</evidence>
<dbReference type="SUPFAM" id="SSF52743">
    <property type="entry name" value="Subtilisin-like"/>
    <property type="match status" value="1"/>
</dbReference>
<protein>
    <submittedName>
        <fullName evidence="8">S8 family serine peptidase</fullName>
    </submittedName>
</protein>
<comment type="similarity">
    <text evidence="1 5">Belongs to the peptidase S8 family.</text>
</comment>
<feature type="domain" description="Peptidase S8/S53" evidence="7">
    <location>
        <begin position="91"/>
        <end position="324"/>
    </location>
</feature>
<dbReference type="PANTHER" id="PTHR43806">
    <property type="entry name" value="PEPTIDASE S8"/>
    <property type="match status" value="1"/>
</dbReference>
<dbReference type="InterPro" id="IPR050131">
    <property type="entry name" value="Peptidase_S8_subtilisin-like"/>
</dbReference>
<accession>A0ABV9BBJ5</accession>
<evidence type="ECO:0000259" key="7">
    <source>
        <dbReference type="Pfam" id="PF00082"/>
    </source>
</evidence>
<evidence type="ECO:0000256" key="2">
    <source>
        <dbReference type="ARBA" id="ARBA00022670"/>
    </source>
</evidence>
<name>A0ABV9BBJ5_9ACTN</name>
<dbReference type="InterPro" id="IPR036852">
    <property type="entry name" value="Peptidase_S8/S53_dom_sf"/>
</dbReference>
<dbReference type="Gene3D" id="3.40.50.200">
    <property type="entry name" value="Peptidase S8/S53 domain"/>
    <property type="match status" value="1"/>
</dbReference>
<keyword evidence="4 5" id="KW-0720">Serine protease</keyword>
<gene>
    <name evidence="8" type="ORF">ACFPIH_54525</name>
</gene>
<dbReference type="PROSITE" id="PS00137">
    <property type="entry name" value="SUBTILASE_HIS"/>
    <property type="match status" value="1"/>
</dbReference>
<organism evidence="8 9">
    <name type="scientific">Streptomyces vulcanius</name>
    <dbReference type="NCBI Taxonomy" id="1441876"/>
    <lineage>
        <taxon>Bacteria</taxon>
        <taxon>Bacillati</taxon>
        <taxon>Actinomycetota</taxon>
        <taxon>Actinomycetes</taxon>
        <taxon>Kitasatosporales</taxon>
        <taxon>Streptomycetaceae</taxon>
        <taxon>Streptomyces</taxon>
    </lineage>
</organism>
<dbReference type="PRINTS" id="PR00723">
    <property type="entry name" value="SUBTILISIN"/>
</dbReference>
<keyword evidence="6" id="KW-1133">Transmembrane helix</keyword>
<evidence type="ECO:0000256" key="4">
    <source>
        <dbReference type="ARBA" id="ARBA00022825"/>
    </source>
</evidence>
<evidence type="ECO:0000313" key="8">
    <source>
        <dbReference type="EMBL" id="MFC4508308.1"/>
    </source>
</evidence>
<comment type="caution">
    <text evidence="8">The sequence shown here is derived from an EMBL/GenBank/DDBJ whole genome shotgun (WGS) entry which is preliminary data.</text>
</comment>
<feature type="active site" description="Charge relay system" evidence="5">
    <location>
        <position position="127"/>
    </location>
</feature>
<evidence type="ECO:0000256" key="3">
    <source>
        <dbReference type="ARBA" id="ARBA00022801"/>
    </source>
</evidence>
<dbReference type="InterPro" id="IPR022398">
    <property type="entry name" value="Peptidase_S8_His-AS"/>
</dbReference>
<sequence length="406" mass="40181">MIRPRLRRRTSPLASTRLHSVALTTALLTVTALAGIPASAAPRAEPTRLLVMPSELADGQACTGGPEQKASALPWAQQSLGLGRTWAVSQGDGVTVAVVDTGVSAQAPALRGRVTSVGSGGTDCVGHGTFVAGLIAAGPAKGVRFAGTAPAARIIGVRGTDERGAATDSSVAAGINAAVDAGADIIEVSPALVKRSDALRTAVSHALAKDALIVAAAVPDAPQHTSGTAAPPRDYWPASEPGVLSVIDFDAGGARPEDALLPRGADLAAPGDGVVGIGPTGTGHFIGSGASLAAAYVAGTAALVRSTHPGLSATATAETLTATAYPADVPRIDPYAAVTSVRGGAVAHHSAPGSGPVELPSDGDGARATRRALVLASVGVGVALLAAWGALIVPRGRARRWRAAGR</sequence>
<dbReference type="PANTHER" id="PTHR43806:SF11">
    <property type="entry name" value="CEREVISIN-RELATED"/>
    <property type="match status" value="1"/>
</dbReference>
<feature type="transmembrane region" description="Helical" evidence="6">
    <location>
        <begin position="372"/>
        <end position="393"/>
    </location>
</feature>
<evidence type="ECO:0000256" key="6">
    <source>
        <dbReference type="SAM" id="Phobius"/>
    </source>
</evidence>
<evidence type="ECO:0000256" key="1">
    <source>
        <dbReference type="ARBA" id="ARBA00011073"/>
    </source>
</evidence>
<evidence type="ECO:0000256" key="5">
    <source>
        <dbReference type="PROSITE-ProRule" id="PRU01240"/>
    </source>
</evidence>
<dbReference type="RefSeq" id="WP_381169167.1">
    <property type="nucleotide sequence ID" value="NZ_JBHSFK010000075.1"/>
</dbReference>